<dbReference type="AlphaFoldDB" id="A0A4R2Q9Y7"/>
<comment type="caution">
    <text evidence="3">The sequence shown here is derived from an EMBL/GenBank/DDBJ whole genome shotgun (WGS) entry which is preliminary data.</text>
</comment>
<evidence type="ECO:0008006" key="5">
    <source>
        <dbReference type="Google" id="ProtNLM"/>
    </source>
</evidence>
<feature type="region of interest" description="Disordered" evidence="1">
    <location>
        <begin position="1"/>
        <end position="68"/>
    </location>
</feature>
<evidence type="ECO:0000313" key="3">
    <source>
        <dbReference type="EMBL" id="TCP45399.1"/>
    </source>
</evidence>
<proteinExistence type="predicted"/>
<feature type="compositionally biased region" description="Basic and acidic residues" evidence="1">
    <location>
        <begin position="215"/>
        <end position="226"/>
    </location>
</feature>
<keyword evidence="2" id="KW-0812">Transmembrane</keyword>
<evidence type="ECO:0000256" key="1">
    <source>
        <dbReference type="SAM" id="MobiDB-lite"/>
    </source>
</evidence>
<dbReference type="EMBL" id="SLXQ01000016">
    <property type="protein sequence ID" value="TCP45399.1"/>
    <property type="molecule type" value="Genomic_DNA"/>
</dbReference>
<keyword evidence="2" id="KW-0472">Membrane</keyword>
<feature type="region of interest" description="Disordered" evidence="1">
    <location>
        <begin position="151"/>
        <end position="226"/>
    </location>
</feature>
<organism evidence="3 4">
    <name type="scientific">Tamaricihabitans halophyticus</name>
    <dbReference type="NCBI Taxonomy" id="1262583"/>
    <lineage>
        <taxon>Bacteria</taxon>
        <taxon>Bacillati</taxon>
        <taxon>Actinomycetota</taxon>
        <taxon>Actinomycetes</taxon>
        <taxon>Pseudonocardiales</taxon>
        <taxon>Pseudonocardiaceae</taxon>
        <taxon>Tamaricihabitans</taxon>
    </lineage>
</organism>
<keyword evidence="2" id="KW-1133">Transmembrane helix</keyword>
<sequence length="226" mass="23997">MTAPTKSPRRSTRTRSAPRAPERRKQETAPARTPQRGNRSRSAAAERAYARREQRIGRSSTARQKAAVRTGNASRAYFVVLIIGLLATGVAATLYFTTQAIADSYRLETATQEANDLAERAEILQRDVTRKESPAALAEQARELGMVQGGNPARIVVGPDGKAKVVGKPEPASSASASQDSGGGGGTALDPELAPEQAAGQQQSEHAPPGTDNEPDQRGAEDTRQE</sequence>
<protein>
    <recommendedName>
        <fullName evidence="5">Cell division protein FtsL</fullName>
    </recommendedName>
</protein>
<feature type="transmembrane region" description="Helical" evidence="2">
    <location>
        <begin position="76"/>
        <end position="96"/>
    </location>
</feature>
<keyword evidence="4" id="KW-1185">Reference proteome</keyword>
<dbReference type="OrthoDB" id="4555900at2"/>
<evidence type="ECO:0000256" key="2">
    <source>
        <dbReference type="SAM" id="Phobius"/>
    </source>
</evidence>
<reference evidence="3 4" key="1">
    <citation type="submission" date="2019-03" db="EMBL/GenBank/DDBJ databases">
        <title>Genomic Encyclopedia of Type Strains, Phase IV (KMG-IV): sequencing the most valuable type-strain genomes for metagenomic binning, comparative biology and taxonomic classification.</title>
        <authorList>
            <person name="Goeker M."/>
        </authorList>
    </citation>
    <scope>NUCLEOTIDE SEQUENCE [LARGE SCALE GENOMIC DNA]</scope>
    <source>
        <strain evidence="3 4">DSM 45765</strain>
    </source>
</reference>
<dbReference type="RefSeq" id="WP_132880042.1">
    <property type="nucleotide sequence ID" value="NZ_SLXQ01000016.1"/>
</dbReference>
<dbReference type="Proteomes" id="UP000294911">
    <property type="component" value="Unassembled WGS sequence"/>
</dbReference>
<gene>
    <name evidence="3" type="ORF">EV191_11641</name>
</gene>
<name>A0A4R2Q9Y7_9PSEU</name>
<accession>A0A4R2Q9Y7</accession>
<evidence type="ECO:0000313" key="4">
    <source>
        <dbReference type="Proteomes" id="UP000294911"/>
    </source>
</evidence>